<evidence type="ECO:0000256" key="16">
    <source>
        <dbReference type="ARBA" id="ARBA00022989"/>
    </source>
</evidence>
<dbReference type="GO" id="GO:0030010">
    <property type="term" value="P:establishment of cell polarity"/>
    <property type="evidence" value="ECO:0007669"/>
    <property type="project" value="UniProtKB-ARBA"/>
</dbReference>
<keyword evidence="10" id="KW-0732">Signal</keyword>
<gene>
    <name evidence="26" type="primary">LOC113575713</name>
</gene>
<reference evidence="26" key="3">
    <citation type="submission" date="2025-09" db="UniProtKB">
        <authorList>
            <consortium name="Ensembl"/>
        </authorList>
    </citation>
    <scope>IDENTIFICATION</scope>
</reference>
<dbReference type="GO" id="GO:0007498">
    <property type="term" value="P:mesoderm development"/>
    <property type="evidence" value="ECO:0007669"/>
    <property type="project" value="UniProtKB-ARBA"/>
</dbReference>
<evidence type="ECO:0000256" key="2">
    <source>
        <dbReference type="ARBA" id="ARBA00004251"/>
    </source>
</evidence>
<dbReference type="GO" id="GO:0001764">
    <property type="term" value="P:neuron migration"/>
    <property type="evidence" value="ECO:0007669"/>
    <property type="project" value="UniProtKB-ARBA"/>
</dbReference>
<sequence>MVFDSTDKRFEVATDGTVKLKRQVTLHEGHKMFSVHAWDSTGKRHTAYVRVEHESGKGQQADTEAVANHLLHFLKQLHPNYHMMLVWKNMECMHETKWEALMNHVMYALFFRQLESPSTVLFLEFPESSVGLKRRKRDWVIPAIFFPENDRGPFPKKMTVQIKSSIAKETPVWYSITGEGADQPPKGLFTVDKNSGWLYVSMPLDREKKEKYELQAHAVAQDGNIKEQPMDIVINVIDQNDNKPIFTQDPFRGSVAEASNIGFEIMTVTATDADDPNTDNADVRYTILSQIPAQPNPNMFTINPVSGAILVGAEGLDREKYPEYTLEIQAADVQGNGYAVKGNAVITITDSNDNAPQFEKTSYNVSVPENKVGAVVVKLPVTDEDEPQSSAWAAKFRIVGGNSGGLFNVSTGLKKQEGIITTVKPLDFERNSKYTLLVIVENEIQFAKLLPTSTATVTVNVIDVNEAPVFDPEKKTISIPEDQKVGNEITVYTASDPDTAKSQKVKYRVGSDPAGWLDVDEDTGLIKVKNPMDRESPLVEDGRYEALILATDNDPVQATGTGTLVIELQDVNDNAPIIEERSFQICNKQSSPLLLSVTDKDGPGFTSPYRADLLGDGQKNWTVRMNETKTGIILTLSTPLEQGLYNVVLRVYDSHNLHQDNTVQVELCDCTGANAECRDRVIAGLELPAVLGILGAILALLLLVLLLLLFLRRKSSVKKEPLLSDDDIRDNIYYYDEEGGGEDDQDYDLSVLHRGLDNRPDVFRNDVAPTFMPAPQYRPRPANPEEIGTFIEDNLKAADNDPTAPPYDSLLVFDYEGGGSEAGSLSSLNSSSSGDQDYNCLNEWGPRFKKLADMYGGGED</sequence>
<evidence type="ECO:0000256" key="13">
    <source>
        <dbReference type="ARBA" id="ARBA00022837"/>
    </source>
</evidence>
<feature type="domain" description="Cadherin" evidence="25">
    <location>
        <begin position="247"/>
        <end position="358"/>
    </location>
</feature>
<evidence type="ECO:0000256" key="4">
    <source>
        <dbReference type="ARBA" id="ARBA00004536"/>
    </source>
</evidence>
<evidence type="ECO:0000256" key="15">
    <source>
        <dbReference type="ARBA" id="ARBA00022949"/>
    </source>
</evidence>
<keyword evidence="15" id="KW-0965">Cell junction</keyword>
<organism evidence="26 27">
    <name type="scientific">Electrophorus electricus</name>
    <name type="common">Electric eel</name>
    <name type="synonym">Gymnotus electricus</name>
    <dbReference type="NCBI Taxonomy" id="8005"/>
    <lineage>
        <taxon>Eukaryota</taxon>
        <taxon>Metazoa</taxon>
        <taxon>Chordata</taxon>
        <taxon>Craniata</taxon>
        <taxon>Vertebrata</taxon>
        <taxon>Euteleostomi</taxon>
        <taxon>Actinopterygii</taxon>
        <taxon>Neopterygii</taxon>
        <taxon>Teleostei</taxon>
        <taxon>Ostariophysi</taxon>
        <taxon>Gymnotiformes</taxon>
        <taxon>Gymnotoidei</taxon>
        <taxon>Gymnotidae</taxon>
        <taxon>Electrophorus</taxon>
    </lineage>
</organism>
<protein>
    <recommendedName>
        <fullName evidence="20">Cadherin-1</fullName>
    </recommendedName>
</protein>
<dbReference type="Gene3D" id="2.60.40.60">
    <property type="entry name" value="Cadherins"/>
    <property type="match status" value="6"/>
</dbReference>
<evidence type="ECO:0000256" key="3">
    <source>
        <dbReference type="ARBA" id="ARBA00004496"/>
    </source>
</evidence>
<dbReference type="GO" id="GO:0044331">
    <property type="term" value="P:cell-cell adhesion mediated by cadherin"/>
    <property type="evidence" value="ECO:0007669"/>
    <property type="project" value="TreeGrafter"/>
</dbReference>
<dbReference type="GO" id="GO:0042074">
    <property type="term" value="P:cell migration involved in gastrulation"/>
    <property type="evidence" value="ECO:0007669"/>
    <property type="project" value="UniProtKB-ARBA"/>
</dbReference>
<dbReference type="GO" id="GO:0034332">
    <property type="term" value="P:adherens junction organization"/>
    <property type="evidence" value="ECO:0007669"/>
    <property type="project" value="UniProtKB-ARBA"/>
</dbReference>
<accession>A0AAY5ENP3</accession>
<comment type="subcellular location">
    <subcellularLocation>
        <location evidence="4">Cell junction</location>
        <location evidence="4">Adherens junction</location>
    </subcellularLocation>
    <subcellularLocation>
        <location evidence="2 22">Cell membrane</location>
        <topology evidence="2 22">Single-pass type I membrane protein</topology>
    </subcellularLocation>
    <subcellularLocation>
        <location evidence="3">Cytoplasm</location>
    </subcellularLocation>
    <subcellularLocation>
        <location evidence="1">Endosome</location>
    </subcellularLocation>
    <subcellularLocation>
        <location evidence="5">Golgi apparatus</location>
        <location evidence="5">trans-Golgi network</location>
    </subcellularLocation>
</comment>
<dbReference type="InterPro" id="IPR027397">
    <property type="entry name" value="Catenin-bd_sf"/>
</dbReference>
<keyword evidence="7" id="KW-0963">Cytoplasm</keyword>
<dbReference type="GO" id="GO:0016339">
    <property type="term" value="P:calcium-dependent cell-cell adhesion via plasma membrane cell adhesion molecules"/>
    <property type="evidence" value="ECO:0007669"/>
    <property type="project" value="TreeGrafter"/>
</dbReference>
<dbReference type="InterPro" id="IPR002126">
    <property type="entry name" value="Cadherin-like_dom"/>
</dbReference>
<dbReference type="FunFam" id="4.10.900.10:FF:000001">
    <property type="entry name" value="Cadherin 2"/>
    <property type="match status" value="1"/>
</dbReference>
<keyword evidence="6" id="KW-1003">Cell membrane</keyword>
<dbReference type="InterPro" id="IPR000233">
    <property type="entry name" value="Cadherin_Y-type_LIR"/>
</dbReference>
<dbReference type="Pfam" id="PF08758">
    <property type="entry name" value="Cadherin_pro"/>
    <property type="match status" value="1"/>
</dbReference>
<dbReference type="GO" id="GO:0007398">
    <property type="term" value="P:ectoderm development"/>
    <property type="evidence" value="ECO:0007669"/>
    <property type="project" value="UniProtKB-ARBA"/>
</dbReference>
<dbReference type="FunFam" id="2.60.40.60:FF:000011">
    <property type="entry name" value="Cadherin 1"/>
    <property type="match status" value="1"/>
</dbReference>
<dbReference type="FunFam" id="2.60.40.60:FF:000031">
    <property type="entry name" value="Cadherin 3"/>
    <property type="match status" value="1"/>
</dbReference>
<dbReference type="Proteomes" id="UP000314983">
    <property type="component" value="Chromosome 21"/>
</dbReference>
<dbReference type="PROSITE" id="PS00232">
    <property type="entry name" value="CADHERIN_1"/>
    <property type="match status" value="2"/>
</dbReference>
<dbReference type="FunFam" id="2.60.40.60:FF:000095">
    <property type="entry name" value="Cadherin 13"/>
    <property type="match status" value="1"/>
</dbReference>
<evidence type="ECO:0000256" key="11">
    <source>
        <dbReference type="ARBA" id="ARBA00022737"/>
    </source>
</evidence>
<evidence type="ECO:0000259" key="25">
    <source>
        <dbReference type="PROSITE" id="PS50268"/>
    </source>
</evidence>
<keyword evidence="14 22" id="KW-0130">Cell adhesion</keyword>
<feature type="transmembrane region" description="Helical" evidence="24">
    <location>
        <begin position="687"/>
        <end position="711"/>
    </location>
</feature>
<comment type="function">
    <text evidence="23">Cadherins are calcium-dependent cell adhesion proteins.</text>
</comment>
<dbReference type="PANTHER" id="PTHR24027">
    <property type="entry name" value="CADHERIN-23"/>
    <property type="match status" value="1"/>
</dbReference>
<evidence type="ECO:0000256" key="19">
    <source>
        <dbReference type="ARBA" id="ARBA00023180"/>
    </source>
</evidence>
<dbReference type="Gene3D" id="4.10.900.10">
    <property type="entry name" value="TCF3-CBD (Catenin binding domain)"/>
    <property type="match status" value="1"/>
</dbReference>
<evidence type="ECO:0000256" key="20">
    <source>
        <dbReference type="ARBA" id="ARBA00023893"/>
    </source>
</evidence>
<feature type="domain" description="Cadherin" evidence="25">
    <location>
        <begin position="471"/>
        <end position="578"/>
    </location>
</feature>
<evidence type="ECO:0000256" key="7">
    <source>
        <dbReference type="ARBA" id="ARBA00022490"/>
    </source>
</evidence>
<evidence type="ECO:0000256" key="1">
    <source>
        <dbReference type="ARBA" id="ARBA00004177"/>
    </source>
</evidence>
<dbReference type="SMART" id="SM00112">
    <property type="entry name" value="CA"/>
    <property type="match status" value="4"/>
</dbReference>
<evidence type="ECO:0000256" key="6">
    <source>
        <dbReference type="ARBA" id="ARBA00022475"/>
    </source>
</evidence>
<keyword evidence="11" id="KW-0677">Repeat</keyword>
<evidence type="ECO:0000256" key="14">
    <source>
        <dbReference type="ARBA" id="ARBA00022889"/>
    </source>
</evidence>
<keyword evidence="27" id="KW-1185">Reference proteome</keyword>
<dbReference type="CDD" id="cd11304">
    <property type="entry name" value="Cadherin_repeat"/>
    <property type="match status" value="3"/>
</dbReference>
<proteinExistence type="predicted"/>
<evidence type="ECO:0000256" key="21">
    <source>
        <dbReference type="PROSITE-ProRule" id="PRU00043"/>
    </source>
</evidence>
<keyword evidence="16 24" id="KW-1133">Transmembrane helix</keyword>
<evidence type="ECO:0000256" key="8">
    <source>
        <dbReference type="ARBA" id="ARBA00022692"/>
    </source>
</evidence>
<dbReference type="GO" id="GO:0060027">
    <property type="term" value="P:convergent extension involved in gastrulation"/>
    <property type="evidence" value="ECO:0007669"/>
    <property type="project" value="UniProtKB-ARBA"/>
</dbReference>
<keyword evidence="18 24" id="KW-0472">Membrane</keyword>
<dbReference type="Ensembl" id="ENSEEET00000063800.1">
    <property type="protein sequence ID" value="ENSEEEP00000058533.1"/>
    <property type="gene ID" value="ENSEEEG00000019697.2"/>
</dbReference>
<dbReference type="GO" id="GO:0045296">
    <property type="term" value="F:cadherin binding"/>
    <property type="evidence" value="ECO:0007669"/>
    <property type="project" value="TreeGrafter"/>
</dbReference>
<name>A0AAY5ENP3_ELEEL</name>
<dbReference type="GO" id="GO:0005768">
    <property type="term" value="C:endosome"/>
    <property type="evidence" value="ECO:0007669"/>
    <property type="project" value="UniProtKB-SubCell"/>
</dbReference>
<dbReference type="AlphaFoldDB" id="A0AAY5ENP3"/>
<dbReference type="InterPro" id="IPR015919">
    <property type="entry name" value="Cadherin-like_sf"/>
</dbReference>
<dbReference type="InterPro" id="IPR020894">
    <property type="entry name" value="Cadherin_CS"/>
</dbReference>
<dbReference type="GO" id="GO:0007156">
    <property type="term" value="P:homophilic cell adhesion via plasma membrane adhesion molecules"/>
    <property type="evidence" value="ECO:0007669"/>
    <property type="project" value="InterPro"/>
</dbReference>
<feature type="domain" description="Cadherin" evidence="25">
    <location>
        <begin position="174"/>
        <end position="246"/>
    </location>
</feature>
<dbReference type="GeneTree" id="ENSGT00940000154848"/>
<reference evidence="26" key="2">
    <citation type="submission" date="2025-08" db="UniProtKB">
        <authorList>
            <consortium name="Ensembl"/>
        </authorList>
    </citation>
    <scope>IDENTIFICATION</scope>
</reference>
<keyword evidence="17" id="KW-0333">Golgi apparatus</keyword>
<dbReference type="PROSITE" id="PS50268">
    <property type="entry name" value="CADHERIN_2"/>
    <property type="match status" value="4"/>
</dbReference>
<dbReference type="GO" id="GO:0005794">
    <property type="term" value="C:Golgi apparatus"/>
    <property type="evidence" value="ECO:0007669"/>
    <property type="project" value="UniProtKB-SubCell"/>
</dbReference>
<evidence type="ECO:0000256" key="22">
    <source>
        <dbReference type="RuleBase" id="RU003318"/>
    </source>
</evidence>
<evidence type="ECO:0000256" key="10">
    <source>
        <dbReference type="ARBA" id="ARBA00022729"/>
    </source>
</evidence>
<evidence type="ECO:0000256" key="17">
    <source>
        <dbReference type="ARBA" id="ARBA00023034"/>
    </source>
</evidence>
<evidence type="ECO:0000313" key="27">
    <source>
        <dbReference type="Proteomes" id="UP000314983"/>
    </source>
</evidence>
<keyword evidence="19" id="KW-0325">Glycoprotein</keyword>
<dbReference type="GO" id="GO:0016342">
    <property type="term" value="C:catenin complex"/>
    <property type="evidence" value="ECO:0007669"/>
    <property type="project" value="TreeGrafter"/>
</dbReference>
<evidence type="ECO:0000313" key="26">
    <source>
        <dbReference type="Ensembl" id="ENSEEEP00000058533.1"/>
    </source>
</evidence>
<keyword evidence="12" id="KW-0967">Endosome</keyword>
<keyword evidence="9" id="KW-0479">Metal-binding</keyword>
<dbReference type="GO" id="GO:0000902">
    <property type="term" value="P:cell morphogenesis"/>
    <property type="evidence" value="ECO:0007669"/>
    <property type="project" value="TreeGrafter"/>
</dbReference>
<evidence type="ECO:0000256" key="12">
    <source>
        <dbReference type="ARBA" id="ARBA00022753"/>
    </source>
</evidence>
<dbReference type="SUPFAM" id="SSF49313">
    <property type="entry name" value="Cadherin-like"/>
    <property type="match status" value="6"/>
</dbReference>
<evidence type="ECO:0000256" key="5">
    <source>
        <dbReference type="ARBA" id="ARBA00004601"/>
    </source>
</evidence>
<keyword evidence="8 22" id="KW-0812">Transmembrane</keyword>
<dbReference type="PRINTS" id="PR00205">
    <property type="entry name" value="CADHERIN"/>
</dbReference>
<dbReference type="FunFam" id="2.60.40.60:FF:000019">
    <property type="entry name" value="Cadherin 2"/>
    <property type="match status" value="1"/>
</dbReference>
<dbReference type="GO" id="GO:0001841">
    <property type="term" value="P:neural tube formation"/>
    <property type="evidence" value="ECO:0007669"/>
    <property type="project" value="UniProtKB-ARBA"/>
</dbReference>
<evidence type="ECO:0000256" key="23">
    <source>
        <dbReference type="RuleBase" id="RU004357"/>
    </source>
</evidence>
<dbReference type="FunFam" id="2.60.40.60:FF:000022">
    <property type="entry name" value="Cadherin 2"/>
    <property type="match status" value="1"/>
</dbReference>
<evidence type="ECO:0000256" key="24">
    <source>
        <dbReference type="SAM" id="Phobius"/>
    </source>
</evidence>
<dbReference type="PANTHER" id="PTHR24027:SF319">
    <property type="entry name" value="CADHERIN-1"/>
    <property type="match status" value="1"/>
</dbReference>
<evidence type="ECO:0000256" key="18">
    <source>
        <dbReference type="ARBA" id="ARBA00023136"/>
    </source>
</evidence>
<dbReference type="GO" id="GO:0005509">
    <property type="term" value="F:calcium ion binding"/>
    <property type="evidence" value="ECO:0007669"/>
    <property type="project" value="UniProtKB-UniRule"/>
</dbReference>
<dbReference type="GO" id="GO:0055113">
    <property type="term" value="P:epiboly involved in gastrulation with mouth forming second"/>
    <property type="evidence" value="ECO:0007669"/>
    <property type="project" value="UniProtKB-ARBA"/>
</dbReference>
<keyword evidence="13 21" id="KW-0106">Calcium</keyword>
<dbReference type="Pfam" id="PF01049">
    <property type="entry name" value="CADH_Y-type_LIR"/>
    <property type="match status" value="1"/>
</dbReference>
<dbReference type="InterPro" id="IPR014868">
    <property type="entry name" value="Cadherin_pro_dom"/>
</dbReference>
<dbReference type="InterPro" id="IPR039808">
    <property type="entry name" value="Cadherin"/>
</dbReference>
<dbReference type="Pfam" id="PF00028">
    <property type="entry name" value="Cadherin"/>
    <property type="match status" value="4"/>
</dbReference>
<evidence type="ECO:0000256" key="9">
    <source>
        <dbReference type="ARBA" id="ARBA00022723"/>
    </source>
</evidence>
<dbReference type="GO" id="GO:0005912">
    <property type="term" value="C:adherens junction"/>
    <property type="evidence" value="ECO:0007669"/>
    <property type="project" value="UniProtKB-SubCell"/>
</dbReference>
<dbReference type="GO" id="GO:0008013">
    <property type="term" value="F:beta-catenin binding"/>
    <property type="evidence" value="ECO:0007669"/>
    <property type="project" value="TreeGrafter"/>
</dbReference>
<reference evidence="26 27" key="1">
    <citation type="submission" date="2020-05" db="EMBL/GenBank/DDBJ databases">
        <title>Electrophorus electricus (electric eel) genome, fEleEle1, primary haplotype.</title>
        <authorList>
            <person name="Myers G."/>
            <person name="Meyer A."/>
            <person name="Fedrigo O."/>
            <person name="Formenti G."/>
            <person name="Rhie A."/>
            <person name="Tracey A."/>
            <person name="Sims Y."/>
            <person name="Jarvis E.D."/>
        </authorList>
    </citation>
    <scope>NUCLEOTIDE SEQUENCE [LARGE SCALE GENOMIC DNA]</scope>
</reference>
<dbReference type="GO" id="GO:0007043">
    <property type="term" value="P:cell-cell junction assembly"/>
    <property type="evidence" value="ECO:0007669"/>
    <property type="project" value="TreeGrafter"/>
</dbReference>
<feature type="domain" description="Cadherin" evidence="25">
    <location>
        <begin position="359"/>
        <end position="470"/>
    </location>
</feature>